<dbReference type="InterPro" id="IPR050099">
    <property type="entry name" value="SIS_GmhA/DiaA_subfam"/>
</dbReference>
<dbReference type="CDD" id="cd05006">
    <property type="entry name" value="SIS_GmhA"/>
    <property type="match status" value="1"/>
</dbReference>
<evidence type="ECO:0000313" key="3">
    <source>
        <dbReference type="Proteomes" id="UP000008922"/>
    </source>
</evidence>
<dbReference type="Proteomes" id="UP000008922">
    <property type="component" value="Chromosome"/>
</dbReference>
<dbReference type="GO" id="GO:1901135">
    <property type="term" value="P:carbohydrate derivative metabolic process"/>
    <property type="evidence" value="ECO:0007669"/>
    <property type="project" value="InterPro"/>
</dbReference>
<dbReference type="PROSITE" id="PS51464">
    <property type="entry name" value="SIS"/>
    <property type="match status" value="1"/>
</dbReference>
<dbReference type="SUPFAM" id="SSF55781">
    <property type="entry name" value="GAF domain-like"/>
    <property type="match status" value="1"/>
</dbReference>
<sequence>MEVVMGHLDEYMQDLKRVLEKIPLEKVEEVIRLLQNARMNEKQVFILGNGGSASTASHMVCDLAKNTRKRGFPHFRVFGLTDNMAIMTAYANDEGYETVFANQLENWVEAGDLVIAISASGNSPNVLKAVELANQRRAITVGFTGMTGGKLIHLAQVVIHVPSMRIEQVEDVHLMLEHMICSAIKEMEVPVHAGEVLSPGPLDKAEQLFGFPVASDEQLQSDKSELLEAITREFSEKLDLHEFLPKILDFTVQSVGATSGSIVVLDENGEVIEGAITYAGEVLRKPSNTLSRATQEGLANWVIENRQPALVENTMRDPRWMQSEPQKVQTDVARSAICVPLMVQDRVAGVLTLSRPSPYHFTMEDLAMLTTITVAISYSFRRKD</sequence>
<dbReference type="InterPro" id="IPR035461">
    <property type="entry name" value="GmhA/DiaA"/>
</dbReference>
<dbReference type="InterPro" id="IPR003018">
    <property type="entry name" value="GAF"/>
</dbReference>
<dbReference type="HOGENOM" id="CLU_718953_0_0_0"/>
<dbReference type="PANTHER" id="PTHR30390">
    <property type="entry name" value="SEDOHEPTULOSE 7-PHOSPHATE ISOMERASE / DNAA INITIATOR-ASSOCIATING FACTOR FOR REPLICATION INITIATION"/>
    <property type="match status" value="1"/>
</dbReference>
<protein>
    <recommendedName>
        <fullName evidence="1">SIS domain-containing protein</fullName>
    </recommendedName>
</protein>
<dbReference type="InParanoid" id="E8N591"/>
<dbReference type="Pfam" id="PF13580">
    <property type="entry name" value="SIS_2"/>
    <property type="match status" value="1"/>
</dbReference>
<dbReference type="eggNOG" id="COG2203">
    <property type="taxonomic scope" value="Bacteria"/>
</dbReference>
<name>E8N591_ANATU</name>
<dbReference type="EMBL" id="AP012029">
    <property type="protein sequence ID" value="BAJ63605.1"/>
    <property type="molecule type" value="Genomic_DNA"/>
</dbReference>
<dbReference type="Gene3D" id="3.40.50.10490">
    <property type="entry name" value="Glucose-6-phosphate isomerase like protein, domain 1"/>
    <property type="match status" value="1"/>
</dbReference>
<reference evidence="2 3" key="1">
    <citation type="submission" date="2010-12" db="EMBL/GenBank/DDBJ databases">
        <title>Whole genome sequence of Anaerolinea thermophila UNI-1.</title>
        <authorList>
            <person name="Narita-Yamada S."/>
            <person name="Kishi E."/>
            <person name="Watanabe Y."/>
            <person name="Takasaki K."/>
            <person name="Ankai A."/>
            <person name="Oguchi A."/>
            <person name="Fukui S."/>
            <person name="Takahashi M."/>
            <person name="Yashiro I."/>
            <person name="Hosoyama A."/>
            <person name="Sekiguchi Y."/>
            <person name="Hanada S."/>
            <person name="Fujita N."/>
        </authorList>
    </citation>
    <scope>NUCLEOTIDE SEQUENCE [LARGE SCALE GENOMIC DNA]</scope>
    <source>
        <strain evidence="3">DSM 14523 / JCM 11388 / NBRC 100420 / UNI-1</strain>
    </source>
</reference>
<dbReference type="InterPro" id="IPR046348">
    <property type="entry name" value="SIS_dom_sf"/>
</dbReference>
<dbReference type="InterPro" id="IPR029016">
    <property type="entry name" value="GAF-like_dom_sf"/>
</dbReference>
<dbReference type="eggNOG" id="COG0279">
    <property type="taxonomic scope" value="Bacteria"/>
</dbReference>
<dbReference type="AlphaFoldDB" id="E8N591"/>
<dbReference type="GO" id="GO:0097367">
    <property type="term" value="F:carbohydrate derivative binding"/>
    <property type="evidence" value="ECO:0007669"/>
    <property type="project" value="InterPro"/>
</dbReference>
<dbReference type="PANTHER" id="PTHR30390:SF8">
    <property type="entry name" value="SUGAR ISOMERASE (SIS)"/>
    <property type="match status" value="1"/>
</dbReference>
<proteinExistence type="predicted"/>
<dbReference type="STRING" id="926569.ANT_15770"/>
<dbReference type="Pfam" id="PF13185">
    <property type="entry name" value="GAF_2"/>
    <property type="match status" value="1"/>
</dbReference>
<evidence type="ECO:0000313" key="2">
    <source>
        <dbReference type="EMBL" id="BAJ63605.1"/>
    </source>
</evidence>
<organism evidence="2 3">
    <name type="scientific">Anaerolinea thermophila (strain DSM 14523 / JCM 11388 / NBRC 100420 / UNI-1)</name>
    <dbReference type="NCBI Taxonomy" id="926569"/>
    <lineage>
        <taxon>Bacteria</taxon>
        <taxon>Bacillati</taxon>
        <taxon>Chloroflexota</taxon>
        <taxon>Anaerolineae</taxon>
        <taxon>Anaerolineales</taxon>
        <taxon>Anaerolineaceae</taxon>
        <taxon>Anaerolinea</taxon>
    </lineage>
</organism>
<dbReference type="InterPro" id="IPR001347">
    <property type="entry name" value="SIS_dom"/>
</dbReference>
<dbReference type="KEGG" id="atm:ANT_15770"/>
<gene>
    <name evidence="2" type="ordered locus">ANT_15770</name>
</gene>
<keyword evidence="3" id="KW-1185">Reference proteome</keyword>
<dbReference type="SMART" id="SM00065">
    <property type="entry name" value="GAF"/>
    <property type="match status" value="1"/>
</dbReference>
<feature type="domain" description="SIS" evidence="1">
    <location>
        <begin position="30"/>
        <end position="190"/>
    </location>
</feature>
<dbReference type="Gene3D" id="3.30.450.40">
    <property type="match status" value="1"/>
</dbReference>
<accession>E8N591</accession>
<dbReference type="SUPFAM" id="SSF53697">
    <property type="entry name" value="SIS domain"/>
    <property type="match status" value="1"/>
</dbReference>
<evidence type="ECO:0000259" key="1">
    <source>
        <dbReference type="PROSITE" id="PS51464"/>
    </source>
</evidence>